<evidence type="ECO:0000313" key="1">
    <source>
        <dbReference type="EMBL" id="CED93256.1"/>
    </source>
</evidence>
<reference evidence="1 2" key="1">
    <citation type="submission" date="2014-04" db="EMBL/GenBank/DDBJ databases">
        <authorList>
            <person name="Hornung B.V."/>
        </authorList>
    </citation>
    <scope>NUCLEOTIDE SEQUENCE [LARGE SCALE GENOMIC DNA]</scope>
    <source>
        <strain evidence="1 2">CRIB</strain>
    </source>
</reference>
<accession>A0A1V1HZ62</accession>
<name>A0A1V1HZ62_9FIRM</name>
<protein>
    <submittedName>
        <fullName evidence="1">Uncharacterized protein</fullName>
    </submittedName>
</protein>
<dbReference type="EMBL" id="LN555523">
    <property type="protein sequence ID" value="CED93256.1"/>
    <property type="molecule type" value="Genomic_DNA"/>
</dbReference>
<dbReference type="RefSeq" id="WP_180702992.1">
    <property type="nucleotide sequence ID" value="NZ_LN555523.1"/>
</dbReference>
<dbReference type="KEGG" id="ril:CRIB_501"/>
<gene>
    <name evidence="1" type="ORF">CRIB_501</name>
</gene>
<keyword evidence="2" id="KW-1185">Reference proteome</keyword>
<dbReference type="AlphaFoldDB" id="A0A1V1HZ62"/>
<evidence type="ECO:0000313" key="2">
    <source>
        <dbReference type="Proteomes" id="UP000245622"/>
    </source>
</evidence>
<proteinExistence type="predicted"/>
<dbReference type="Proteomes" id="UP000245622">
    <property type="component" value="Chromosome 1"/>
</dbReference>
<dbReference type="GeneID" id="82204688"/>
<sequence length="62" mass="6891">MKYEVITSPFYCLKLSRAFTKGSIVEIEDTVRAGELVDAGLLAVVAETKKKSTRTKKVKKDV</sequence>
<organism evidence="1 2">
    <name type="scientific">Romboutsia ilealis</name>
    <dbReference type="NCBI Taxonomy" id="1115758"/>
    <lineage>
        <taxon>Bacteria</taxon>
        <taxon>Bacillati</taxon>
        <taxon>Bacillota</taxon>
        <taxon>Clostridia</taxon>
        <taxon>Peptostreptococcales</taxon>
        <taxon>Peptostreptococcaceae</taxon>
        <taxon>Romboutsia</taxon>
    </lineage>
</organism>